<organism evidence="1 2">
    <name type="scientific">Puccinia striiformis f. sp. tritici</name>
    <dbReference type="NCBI Taxonomy" id="168172"/>
    <lineage>
        <taxon>Eukaryota</taxon>
        <taxon>Fungi</taxon>
        <taxon>Dikarya</taxon>
        <taxon>Basidiomycota</taxon>
        <taxon>Pucciniomycotina</taxon>
        <taxon>Pucciniomycetes</taxon>
        <taxon>Pucciniales</taxon>
        <taxon>Pucciniaceae</taxon>
        <taxon>Puccinia</taxon>
    </lineage>
</organism>
<gene>
    <name evidence="1" type="ORF">MJO28_003207</name>
</gene>
<accession>A0ACC0EU51</accession>
<proteinExistence type="predicted"/>
<evidence type="ECO:0000313" key="1">
    <source>
        <dbReference type="EMBL" id="KAI7959416.1"/>
    </source>
</evidence>
<protein>
    <submittedName>
        <fullName evidence="1">Uncharacterized protein</fullName>
    </submittedName>
</protein>
<keyword evidence="2" id="KW-1185">Reference proteome</keyword>
<dbReference type="Proteomes" id="UP001060170">
    <property type="component" value="Chromosome 3"/>
</dbReference>
<reference evidence="2" key="1">
    <citation type="journal article" date="2018" name="BMC Genomics">
        <title>Genomic insights into host adaptation between the wheat stripe rust pathogen (Puccinia striiformis f. sp. tritici) and the barley stripe rust pathogen (Puccinia striiformis f. sp. hordei).</title>
        <authorList>
            <person name="Xia C."/>
            <person name="Wang M."/>
            <person name="Yin C."/>
            <person name="Cornejo O.E."/>
            <person name="Hulbert S.H."/>
            <person name="Chen X."/>
        </authorList>
    </citation>
    <scope>NUCLEOTIDE SEQUENCE [LARGE SCALE GENOMIC DNA]</scope>
    <source>
        <strain evidence="2">93-210</strain>
    </source>
</reference>
<comment type="caution">
    <text evidence="1">The sequence shown here is derived from an EMBL/GenBank/DDBJ whole genome shotgun (WGS) entry which is preliminary data.</text>
</comment>
<sequence length="2397" mass="274117">MTEGKKSKSARRGFSHILTSINAQPSSPTESKNTEQKPWKDHSARIRRRNHNAAGPPQAVDTNNSRNPSPTPSSELSSLSSDSEYEDLVENQPTAQPSDGQLITSNQWVPIATSGASSNTKKNRKNKVNQDKTIYLLTATFPKKLFYTMGTHLRNGRNISEEQQRRELELQSRYPISPAAAERIRRIRAQCTASTRLREDILQAGSDRLESGSIPQRREHVGDLTSASIQRFDPSASSYRQASVEPLPVYGTAVNPYPDHQEQTDDPRRDSDERRDSSRDPSDDDGRRRIRSPFRNRQVYAGPPMAPVQTSQASGERTLDENGYQSSYLDARVTDQPRRSRGDDQTQRGMVSSRRVDLPRDFTSRSYESNHPDASTKPSRADGSVDPSHPYGESSHLRSTSPIPKREQSHQQPISSAQNPSTNSGHYVPGSYPFGNWRAVVTAPSTANSTAYFTPGVPGTTRHNKTGDAPSNIRQPSISTPNQSTTVLPPAPPSLRASSPTTWTRPRQRMATNRSDHQDGKDGSFFRKSGESPRTNEPNSWSRQGRKKPPLSTISESSTSPISSPLDNHLETSVNCPSDPSSKEQFLNNLNSQFVPDTTFLLEDKLRDMFSNFLSELTTTLDTVSPTLVKACVSQFESSVHKSIQEMLTNDIMPVIVSEVLHYVTNNPLNNEPIVSIKEELNPLKDFIKENIECVQDILHVNDSQMQSNTDQLKQNVIELQKTQHEQFHYIIQQLKELHHNENNRFDQLQRRLGDMNQMISTLPEKINHLPAPEERAPPPHLHYNNPFLNHMKHGPPVLQEPTVPHQPETAVSPVPVTNNEPEWMTIFPFIKHSIDKEVRREIWKAIPKTNEWETFNGELPYNHELWLQNIEVFVKDYYLLDHMIISRFTTILTSTAKNWYLGLRNKHEDKSWAWWKNAIRNKFGTDNWKWRVQQEFEADHFYLENKKIHKWFNTQRDRLRAFQPDLSEFLVCEKIMKQCPGTLYHAIKSRYKGDPSNMCFEDMVIIAEDIIDRTMRPTKPTYHSPYQSNRRSSQPQYPPRKGDSQKQDSDTKKTSPSPNGTKGPKCFFCLQTGHLSKDCPKKRNRINNVEGQSGENEPEEDDRQDDYDYDQPLNSDDEKDDSQQDPALVLAMHQHDLDHPMLSLGNHAIECELSQDLSIAEIQAACHQPQTWSTDCQTSHIEDARLMKCKPDKGKAHLLGSQNLTNVLIEGNQYTCLLDSGASCSIISQQLLNSIKPLWKDNLMPIHQARFHSCSDQLIPLGVVELPLIFPHTKGSVRVQTEFVVMKNARMSYIIIGNDYLSLYGFDINNSKDRYFTIGNENKKKKFSFKSHHAEVMTPSSEISAVTKQKNLISDFIKNELSEANINESLTPEQKESLFTVLFANQPAFANSDHPLGAIKGHEVHIKLTTDRPYPPLLRRPPYPASPKSREALEEHIEELVRLNVLRKVGHNEVVEIATPVIIAWHNGKSRMVGDFRTLNTYTAADRYPIPKITETLNNLAKAKFLTSMDVLKGFHQNVIAEDSKKFLRIILHKGIYEYLRMPFGIKNAPSHFQRMMDMEFRQEIDKKWVIIYIDDIIIMSNSWEEHLTRINRILKIVISMNMKISLKKCNFGFQEIKALGHIVSGITIGIDQNKVAAVLQKATPTNKKEVQSFLGFAGYYRQHIDRFAEIAKPLTELCRLEAVFEMTNQRIVAYNLLRTRLTSAPLLLFPDWKLPFKLYVDASMTGLGATLHQVQVIEDIKKEGPIVFIYRQLKDSEGRYGASQLECLCLVWALDKLHYYLDGSVFEVITDCTALRSLLNMKTPNRHMLRWQIAIQEYRGNMTIVHREGNIHKNADGLSRWALPNDPSNPAYDPEEKDDDSRFPIMGIHISTFKTEFFDTVREGYNQDHNALILTRLLSKDFKDNELKSNLQEPWKSSYDTGRFSLFDGLLYHREKHVSILVIVDRHTINTILHECHDSVYSGHLSEDRTLERVADTAWWINWRTDTSDYCSSCERCQKANKATGKRFGLLMKIEEPSKPWDIINMDWVTSLSPGGAASFNACLVIVDRYSKTPIFVPCFKDDTAMDTAIIFWNRVLPRTGIPRIIISDRDPKFTSEFWRGLNSMLGTKLSFSTAYHPQTDGLAERMIQTLEDMIRRFCAYGLEFKDNDGYTHDWVSLLPILEIAYSTSIHSSTGKAPALLEKGWLPNLPRDFVKQDSQVDVHPTAHAYGMIFDKARVHAEQCITDAAAYNKERWDKSHKEPAFKIGEQVLISNTNFTNLSGPRKMRDSFVGPFVIRALHGKNAVEVILTEEFSRKHPTFPVSLVKPYNSSDSNKFPLRDATQTMAPPIEQNLVNKIIQKILREKRLRVDNRDVRMYLVRYKNLGADRDEWLTEQDIPEAAVLLRKFRSAKRNQE</sequence>
<reference evidence="2" key="2">
    <citation type="journal article" date="2018" name="Mol. Plant Microbe Interact.">
        <title>Genome sequence resources for the wheat stripe rust pathogen (Puccinia striiformis f. sp. tritici) and the barley stripe rust pathogen (Puccinia striiformis f. sp. hordei).</title>
        <authorList>
            <person name="Xia C."/>
            <person name="Wang M."/>
            <person name="Yin C."/>
            <person name="Cornejo O.E."/>
            <person name="Hulbert S.H."/>
            <person name="Chen X."/>
        </authorList>
    </citation>
    <scope>NUCLEOTIDE SEQUENCE [LARGE SCALE GENOMIC DNA]</scope>
    <source>
        <strain evidence="2">93-210</strain>
    </source>
</reference>
<dbReference type="EMBL" id="CM045867">
    <property type="protein sequence ID" value="KAI7959416.1"/>
    <property type="molecule type" value="Genomic_DNA"/>
</dbReference>
<evidence type="ECO:0000313" key="2">
    <source>
        <dbReference type="Proteomes" id="UP001060170"/>
    </source>
</evidence>
<name>A0ACC0EU51_9BASI</name>
<reference evidence="1 2" key="3">
    <citation type="journal article" date="2022" name="Microbiol. Spectr.">
        <title>Folding features and dynamics of 3D genome architecture in plant fungal pathogens.</title>
        <authorList>
            <person name="Xia C."/>
        </authorList>
    </citation>
    <scope>NUCLEOTIDE SEQUENCE [LARGE SCALE GENOMIC DNA]</scope>
    <source>
        <strain evidence="1 2">93-210</strain>
    </source>
</reference>